<evidence type="ECO:0000256" key="10">
    <source>
        <dbReference type="NCBIfam" id="TIGR01397"/>
    </source>
</evidence>
<keyword evidence="6" id="KW-0145">Chemotaxis</keyword>
<keyword evidence="12" id="KW-0969">Cilium</keyword>
<dbReference type="KEGG" id="cfem:HCR03_09265"/>
<dbReference type="EMBL" id="CP060286">
    <property type="protein sequence ID" value="QNK42370.1"/>
    <property type="molecule type" value="Genomic_DNA"/>
</dbReference>
<dbReference type="Gene3D" id="2.30.330.10">
    <property type="entry name" value="SpoA-like"/>
    <property type="match status" value="1"/>
</dbReference>
<evidence type="ECO:0000313" key="15">
    <source>
        <dbReference type="Proteomes" id="UP000515909"/>
    </source>
</evidence>
<organism evidence="12 14">
    <name type="scientific">Caproicibacter fermentans</name>
    <dbReference type="NCBI Taxonomy" id="2576756"/>
    <lineage>
        <taxon>Bacteria</taxon>
        <taxon>Bacillati</taxon>
        <taxon>Bacillota</taxon>
        <taxon>Clostridia</taxon>
        <taxon>Eubacteriales</taxon>
        <taxon>Acutalibacteraceae</taxon>
        <taxon>Caproicibacter</taxon>
    </lineage>
</organism>
<evidence type="ECO:0000256" key="7">
    <source>
        <dbReference type="ARBA" id="ARBA00022779"/>
    </source>
</evidence>
<evidence type="ECO:0000256" key="1">
    <source>
        <dbReference type="ARBA" id="ARBA00004117"/>
    </source>
</evidence>
<dbReference type="Gene3D" id="3.40.1550.10">
    <property type="entry name" value="CheC-like"/>
    <property type="match status" value="1"/>
</dbReference>
<dbReference type="Proteomes" id="UP000515909">
    <property type="component" value="Chromosome"/>
</dbReference>
<dbReference type="GO" id="GO:0071978">
    <property type="term" value="P:bacterial-type flagellum-dependent swarming motility"/>
    <property type="evidence" value="ECO:0007669"/>
    <property type="project" value="TreeGrafter"/>
</dbReference>
<dbReference type="SUPFAM" id="SSF103039">
    <property type="entry name" value="CheC-like"/>
    <property type="match status" value="1"/>
</dbReference>
<dbReference type="PANTHER" id="PTHR30034:SF6">
    <property type="entry name" value="YOP PROTEINS TRANSLOCATION PROTEIN Q"/>
    <property type="match status" value="1"/>
</dbReference>
<evidence type="ECO:0000313" key="12">
    <source>
        <dbReference type="EMBL" id="MVB09745.1"/>
    </source>
</evidence>
<evidence type="ECO:0000313" key="14">
    <source>
        <dbReference type="Proteomes" id="UP000469440"/>
    </source>
</evidence>
<dbReference type="SUPFAM" id="SSF101801">
    <property type="entry name" value="Surface presentation of antigens (SPOA)"/>
    <property type="match status" value="1"/>
</dbReference>
<dbReference type="Pfam" id="PF02154">
    <property type="entry name" value="FliM"/>
    <property type="match status" value="1"/>
</dbReference>
<evidence type="ECO:0000259" key="11">
    <source>
        <dbReference type="Pfam" id="PF01052"/>
    </source>
</evidence>
<feature type="domain" description="Flagellar motor switch protein FliN-like C-terminal" evidence="11">
    <location>
        <begin position="260"/>
        <end position="330"/>
    </location>
</feature>
<dbReference type="NCBIfam" id="TIGR01397">
    <property type="entry name" value="fliM_switch"/>
    <property type="match status" value="1"/>
</dbReference>
<keyword evidence="5" id="KW-1003">Cell membrane</keyword>
<dbReference type="InterPro" id="IPR001689">
    <property type="entry name" value="Flag_FliM"/>
</dbReference>
<keyword evidence="9" id="KW-0975">Bacterial flagellum</keyword>
<dbReference type="CDD" id="cd17908">
    <property type="entry name" value="FliM"/>
    <property type="match status" value="1"/>
</dbReference>
<reference evidence="12 14" key="1">
    <citation type="submission" date="2019-09" db="EMBL/GenBank/DDBJ databases">
        <title>Genome sequence of Clostridium sp. EA1.</title>
        <authorList>
            <person name="Poehlein A."/>
            <person name="Bengelsdorf F.R."/>
            <person name="Daniel R."/>
        </authorList>
    </citation>
    <scope>NUCLEOTIDE SEQUENCE [LARGE SCALE GENOMIC DNA]</scope>
    <source>
        <strain evidence="12 14">EA1</strain>
    </source>
</reference>
<protein>
    <recommendedName>
        <fullName evidence="4 10">Flagellar motor switch protein FliM</fullName>
    </recommendedName>
</protein>
<dbReference type="RefSeq" id="WP_066642833.1">
    <property type="nucleotide sequence ID" value="NZ_CP060286.1"/>
</dbReference>
<reference evidence="13 15" key="2">
    <citation type="submission" date="2020-08" db="EMBL/GenBank/DDBJ databases">
        <title>The isolate Caproiciproducens sp. 7D4C2 produces n-caproate at mildly acidic conditions from hexoses: genome and rBOX comparison with related strains and chain-elongating bacteria.</title>
        <authorList>
            <person name="Esquivel-Elizondo S."/>
            <person name="Bagci C."/>
            <person name="Temovska M."/>
            <person name="Jeon B.S."/>
            <person name="Bessarab I."/>
            <person name="Williams R.B.H."/>
            <person name="Huson D.H."/>
            <person name="Angenent L.T."/>
        </authorList>
    </citation>
    <scope>NUCLEOTIDE SEQUENCE [LARGE SCALE GENOMIC DNA]</scope>
    <source>
        <strain evidence="13 15">7D4C2</strain>
    </source>
</reference>
<dbReference type="OrthoDB" id="9806941at2"/>
<dbReference type="Proteomes" id="UP000469440">
    <property type="component" value="Unassembled WGS sequence"/>
</dbReference>
<evidence type="ECO:0000256" key="5">
    <source>
        <dbReference type="ARBA" id="ARBA00022475"/>
    </source>
</evidence>
<evidence type="ECO:0000256" key="9">
    <source>
        <dbReference type="ARBA" id="ARBA00023143"/>
    </source>
</evidence>
<keyword evidence="12" id="KW-0966">Cell projection</keyword>
<sequence>MAEVLSQQQIDDLLGSLQSGSMDFQEIEEQTSGPKVKDYDFLSPKKFTREQIRLLQNIFESFSRLFSLHLSGVLRMNCQAEVLQVEEEEYKEFGNALSDSVLIGVMGLHSAEYGIEDKQILIEMSRPISFSILDRMLGGSGNGYKIDREYTEIELSILDYLFREIAPILKDAWANYLDVEHTMDGIETNSQLIQFIQPDESAAIVVVEVTLNELKGNLNICLPASSLEEIFKIFDSKYVKINRKLDPQQEQRRKEHILESLKDTPLTVSAVLGKTEITLKDLIDLHRGDVIPLDAPAGDESVILQVEKLKWFTGQIGVKKKKYAVKIGKVLY</sequence>
<accession>A0A7G8TFH9</accession>
<proteinExistence type="inferred from homology"/>
<evidence type="ECO:0000256" key="2">
    <source>
        <dbReference type="ARBA" id="ARBA00004202"/>
    </source>
</evidence>
<dbReference type="InterPro" id="IPR001543">
    <property type="entry name" value="FliN-like_C"/>
</dbReference>
<keyword evidence="8" id="KW-0472">Membrane</keyword>
<dbReference type="PRINTS" id="PR00955">
    <property type="entry name" value="FLGMOTORFLIM"/>
</dbReference>
<gene>
    <name evidence="12" type="primary">fliM</name>
    <name evidence="12" type="ORF">CAFE_04100</name>
    <name evidence="13" type="ORF">HCR03_09265</name>
</gene>
<dbReference type="InterPro" id="IPR036429">
    <property type="entry name" value="SpoA-like_sf"/>
</dbReference>
<evidence type="ECO:0000256" key="6">
    <source>
        <dbReference type="ARBA" id="ARBA00022500"/>
    </source>
</evidence>
<dbReference type="AlphaFoldDB" id="A0A6N8HVX2"/>
<dbReference type="EMBL" id="VWXL01000014">
    <property type="protein sequence ID" value="MVB09745.1"/>
    <property type="molecule type" value="Genomic_DNA"/>
</dbReference>
<comment type="subcellular location">
    <subcellularLocation>
        <location evidence="1">Bacterial flagellum basal body</location>
    </subcellularLocation>
    <subcellularLocation>
        <location evidence="2">Cell membrane</location>
        <topology evidence="2">Peripheral membrane protein</topology>
    </subcellularLocation>
</comment>
<dbReference type="PIRSF" id="PIRSF002888">
    <property type="entry name" value="FliM"/>
    <property type="match status" value="1"/>
</dbReference>
<dbReference type="GO" id="GO:0003774">
    <property type="term" value="F:cytoskeletal motor activity"/>
    <property type="evidence" value="ECO:0007669"/>
    <property type="project" value="InterPro"/>
</dbReference>
<dbReference type="GO" id="GO:0005886">
    <property type="term" value="C:plasma membrane"/>
    <property type="evidence" value="ECO:0007669"/>
    <property type="project" value="UniProtKB-SubCell"/>
</dbReference>
<dbReference type="GO" id="GO:0009425">
    <property type="term" value="C:bacterial-type flagellum basal body"/>
    <property type="evidence" value="ECO:0007669"/>
    <property type="project" value="UniProtKB-SubCell"/>
</dbReference>
<evidence type="ECO:0000256" key="8">
    <source>
        <dbReference type="ARBA" id="ARBA00023136"/>
    </source>
</evidence>
<evidence type="ECO:0000256" key="4">
    <source>
        <dbReference type="ARBA" id="ARBA00021898"/>
    </source>
</evidence>
<keyword evidence="12" id="KW-0282">Flagellum</keyword>
<accession>A0A6N8HVX2</accession>
<keyword evidence="7" id="KW-0283">Flagellar rotation</keyword>
<evidence type="ECO:0000313" key="13">
    <source>
        <dbReference type="EMBL" id="QNK42370.1"/>
    </source>
</evidence>
<evidence type="ECO:0000256" key="3">
    <source>
        <dbReference type="ARBA" id="ARBA00011049"/>
    </source>
</evidence>
<keyword evidence="14" id="KW-1185">Reference proteome</keyword>
<dbReference type="PANTHER" id="PTHR30034">
    <property type="entry name" value="FLAGELLAR MOTOR SWITCH PROTEIN FLIM"/>
    <property type="match status" value="1"/>
</dbReference>
<dbReference type="InterPro" id="IPR028976">
    <property type="entry name" value="CheC-like_sf"/>
</dbReference>
<comment type="similarity">
    <text evidence="3">Belongs to the FliM family.</text>
</comment>
<dbReference type="GO" id="GO:0050918">
    <property type="term" value="P:positive chemotaxis"/>
    <property type="evidence" value="ECO:0007669"/>
    <property type="project" value="TreeGrafter"/>
</dbReference>
<dbReference type="Pfam" id="PF01052">
    <property type="entry name" value="FliMN_C"/>
    <property type="match status" value="1"/>
</dbReference>
<name>A0A6N8HVX2_9FIRM</name>